<protein>
    <submittedName>
        <fullName evidence="5">Uncharacterized protein</fullName>
    </submittedName>
</protein>
<feature type="domain" description="Nephrocystin 3-like N-terminal" evidence="4">
    <location>
        <begin position="275"/>
        <end position="433"/>
    </location>
</feature>
<dbReference type="PANTHER" id="PTHR10039:SF10">
    <property type="entry name" value="NACHT DOMAIN-CONTAINING PROTEIN"/>
    <property type="match status" value="1"/>
</dbReference>
<evidence type="ECO:0000256" key="1">
    <source>
        <dbReference type="ARBA" id="ARBA00022737"/>
    </source>
</evidence>
<organism evidence="5 6">
    <name type="scientific">Exophiala spinifera</name>
    <dbReference type="NCBI Taxonomy" id="91928"/>
    <lineage>
        <taxon>Eukaryota</taxon>
        <taxon>Fungi</taxon>
        <taxon>Dikarya</taxon>
        <taxon>Ascomycota</taxon>
        <taxon>Pezizomycotina</taxon>
        <taxon>Eurotiomycetes</taxon>
        <taxon>Chaetothyriomycetidae</taxon>
        <taxon>Chaetothyriales</taxon>
        <taxon>Herpotrichiellaceae</taxon>
        <taxon>Exophiala</taxon>
    </lineage>
</organism>
<dbReference type="SMART" id="SM00248">
    <property type="entry name" value="ANK"/>
    <property type="match status" value="3"/>
</dbReference>
<dbReference type="InterPro" id="IPR027417">
    <property type="entry name" value="P-loop_NTPase"/>
</dbReference>
<dbReference type="InterPro" id="IPR054471">
    <property type="entry name" value="GPIID_WHD"/>
</dbReference>
<dbReference type="VEuPathDB" id="FungiDB:PV08_03011"/>
<sequence length="1085" mass="123043">MSTALRQAAVLKPEIRLAQALSEFESTLDNDQKATMRSGRSKPPPSPNDVMGLTLELDKNSSGKKRCFATRLTSLLQCLQQFSTAIDTVVGGSQSLIASGIWAAVKLTLHLALGWSSFFDKLSTLLMNVGRTCPRYQEIGILFSTSAALQRAICEYMIIVVDLCRKAVVSLQGSFFKQVPFLKSFETEFGQYDEKLRRAGHMVHSEVNLISAEGQQLEMGKNTQFRSAMAKFSKKTSEELDKARQLRRYNVKTRCLDTLSSYDYQKIWKQARRSGTINCVYEHEQYRKWFRAERSTLLWCTGILGAGKTVIAANVVEHLAAQAPNATIAYFFCRFDEAESLDSWTVIGSLISQLLLHAEREMFEDLSRDLDQGITEDRLTQNLPRLLQDQNRKYFIVLDGLDACSPQAIKAVAQFLKDLLEGNFQAQIFCSSRPGLYRELSTVLQPRHHISCSELTTEIDKFLWVVFQLTSICSATTDEEILQALSNLPHDLPETYQRILAKVDCERLIKPEIRQRIFQILSAAHRPLTLEELREAISIVPGETEWDPRRLVNNMQRLIDFCGGILNVEEEYTTVHFAHNSIKQFLLQNSLNINGLTCNVYNVDLVAAAHLMGEICVTYLNFNHLKGQLTKVEALDQQAVILPHSIVQRALPRSTVSKMALTLLKSESGAQFNMHAQLKNIADSATSKESDVLHGHAFYAYSRAHWLAHTKCLTKTSKAFKLWYDMVEGHTSSVSLPWSQRWNWAVLHDHSALIDLMYTASSNTHLHVLRKGPRDALWTTRMKSHEHLWLSVIPIPIKSHIPDAPKSEYPFALAQTSRRFTLEEILAKAHVNDRMNRLGAFEVLRRIKRATLLNFLVTRSNTQFTVFVHGGPGAETDLRIHTERRGYPLAWNIGDRSGFEILEALLRIPEVDLRSTDEEGFTALALAVRQNNTNLVKILFKAQGDRPHVQYPAWRSTRTGESLLMMAVQKRNLEMMSTILVRQPLTVNWIDKDGSTALVQAIQSSYAAGVQLLLDCPENYAVCPSYFRLYEMAQRTLLDEEVNRSSSNRIGQAGEIVVMLRRYARVNKPGAKETYTLHKSDRMIP</sequence>
<keyword evidence="1" id="KW-0677">Repeat</keyword>
<dbReference type="SUPFAM" id="SSF48403">
    <property type="entry name" value="Ankyrin repeat"/>
    <property type="match status" value="1"/>
</dbReference>
<evidence type="ECO:0000313" key="5">
    <source>
        <dbReference type="EMBL" id="KIW18722.1"/>
    </source>
</evidence>
<dbReference type="HOGENOM" id="CLU_000288_34_3_1"/>
<gene>
    <name evidence="5" type="ORF">PV08_03011</name>
</gene>
<dbReference type="SUPFAM" id="SSF52540">
    <property type="entry name" value="P-loop containing nucleoside triphosphate hydrolases"/>
    <property type="match status" value="1"/>
</dbReference>
<dbReference type="PANTHER" id="PTHR10039">
    <property type="entry name" value="AMELOGENIN"/>
    <property type="match status" value="1"/>
</dbReference>
<dbReference type="EMBL" id="KN847493">
    <property type="protein sequence ID" value="KIW18722.1"/>
    <property type="molecule type" value="Genomic_DNA"/>
</dbReference>
<dbReference type="Pfam" id="PF24883">
    <property type="entry name" value="NPHP3_N"/>
    <property type="match status" value="1"/>
</dbReference>
<dbReference type="OrthoDB" id="7464126at2759"/>
<dbReference type="InterPro" id="IPR002110">
    <property type="entry name" value="Ankyrin_rpt"/>
</dbReference>
<dbReference type="Gene3D" id="1.25.40.20">
    <property type="entry name" value="Ankyrin repeat-containing domain"/>
    <property type="match status" value="1"/>
</dbReference>
<name>A0A0D2A169_9EURO</name>
<dbReference type="RefSeq" id="XP_016238938.1">
    <property type="nucleotide sequence ID" value="XM_016377368.1"/>
</dbReference>
<dbReference type="InterPro" id="IPR056884">
    <property type="entry name" value="NPHP3-like_N"/>
</dbReference>
<dbReference type="Pfam" id="PF22939">
    <property type="entry name" value="WHD_GPIID"/>
    <property type="match status" value="1"/>
</dbReference>
<dbReference type="STRING" id="91928.A0A0D2A169"/>
<evidence type="ECO:0000313" key="6">
    <source>
        <dbReference type="Proteomes" id="UP000053328"/>
    </source>
</evidence>
<accession>A0A0D2A169</accession>
<proteinExistence type="predicted"/>
<evidence type="ECO:0000259" key="3">
    <source>
        <dbReference type="Pfam" id="PF22939"/>
    </source>
</evidence>
<reference evidence="5 6" key="1">
    <citation type="submission" date="2015-01" db="EMBL/GenBank/DDBJ databases">
        <title>The Genome Sequence of Exophiala spinifera CBS89968.</title>
        <authorList>
            <consortium name="The Broad Institute Genomics Platform"/>
            <person name="Cuomo C."/>
            <person name="de Hoog S."/>
            <person name="Gorbushina A."/>
            <person name="Stielow B."/>
            <person name="Teixiera M."/>
            <person name="Abouelleil A."/>
            <person name="Chapman S.B."/>
            <person name="Priest M."/>
            <person name="Young S.K."/>
            <person name="Wortman J."/>
            <person name="Nusbaum C."/>
            <person name="Birren B."/>
        </authorList>
    </citation>
    <scope>NUCLEOTIDE SEQUENCE [LARGE SCALE GENOMIC DNA]</scope>
    <source>
        <strain evidence="5 6">CBS 89968</strain>
    </source>
</reference>
<feature type="domain" description="GPI inositol-deacylase winged helix" evidence="3">
    <location>
        <begin position="514"/>
        <end position="592"/>
    </location>
</feature>
<dbReference type="Gene3D" id="3.40.50.300">
    <property type="entry name" value="P-loop containing nucleotide triphosphate hydrolases"/>
    <property type="match status" value="1"/>
</dbReference>
<evidence type="ECO:0000259" key="4">
    <source>
        <dbReference type="Pfam" id="PF24883"/>
    </source>
</evidence>
<dbReference type="InterPro" id="IPR036770">
    <property type="entry name" value="Ankyrin_rpt-contain_sf"/>
</dbReference>
<dbReference type="Proteomes" id="UP000053328">
    <property type="component" value="Unassembled WGS sequence"/>
</dbReference>
<keyword evidence="6" id="KW-1185">Reference proteome</keyword>
<dbReference type="AlphaFoldDB" id="A0A0D2A169"/>
<feature type="region of interest" description="Disordered" evidence="2">
    <location>
        <begin position="31"/>
        <end position="50"/>
    </location>
</feature>
<evidence type="ECO:0000256" key="2">
    <source>
        <dbReference type="SAM" id="MobiDB-lite"/>
    </source>
</evidence>
<dbReference type="GeneID" id="27330094"/>